<keyword evidence="1" id="KW-0812">Transmembrane</keyword>
<gene>
    <name evidence="2" type="ORF">TM448A00980_0009</name>
</gene>
<feature type="transmembrane region" description="Helical" evidence="1">
    <location>
        <begin position="75"/>
        <end position="92"/>
    </location>
</feature>
<proteinExistence type="predicted"/>
<sequence length="97" mass="11066">MDNLLVNIAWITTGLALFNGVFLIYFFSILNKVKNQPGLNFFKVLVLGISLNQFWFAICRTLLMTGIIKGNPAQAFFSPAFLIITVFIIILYKQFKK</sequence>
<dbReference type="AlphaFoldDB" id="A0A6H1ZKR4"/>
<reference evidence="2" key="1">
    <citation type="submission" date="2020-03" db="EMBL/GenBank/DDBJ databases">
        <title>The deep terrestrial virosphere.</title>
        <authorList>
            <person name="Holmfeldt K."/>
            <person name="Nilsson E."/>
            <person name="Simone D."/>
            <person name="Lopez-Fernandez M."/>
            <person name="Wu X."/>
            <person name="de Brujin I."/>
            <person name="Lundin D."/>
            <person name="Andersson A."/>
            <person name="Bertilsson S."/>
            <person name="Dopson M."/>
        </authorList>
    </citation>
    <scope>NUCLEOTIDE SEQUENCE</scope>
    <source>
        <strain evidence="2">TM448A00980</strain>
    </source>
</reference>
<feature type="transmembrane region" description="Helical" evidence="1">
    <location>
        <begin position="6"/>
        <end position="29"/>
    </location>
</feature>
<dbReference type="EMBL" id="MT144088">
    <property type="protein sequence ID" value="QJA48516.1"/>
    <property type="molecule type" value="Genomic_DNA"/>
</dbReference>
<protein>
    <submittedName>
        <fullName evidence="2">Uncharacterized protein</fullName>
    </submittedName>
</protein>
<accession>A0A6H1ZKR4</accession>
<keyword evidence="1" id="KW-0472">Membrane</keyword>
<evidence type="ECO:0000256" key="1">
    <source>
        <dbReference type="SAM" id="Phobius"/>
    </source>
</evidence>
<evidence type="ECO:0000313" key="2">
    <source>
        <dbReference type="EMBL" id="QJA48516.1"/>
    </source>
</evidence>
<name>A0A6H1ZKR4_9ZZZZ</name>
<organism evidence="2">
    <name type="scientific">viral metagenome</name>
    <dbReference type="NCBI Taxonomy" id="1070528"/>
    <lineage>
        <taxon>unclassified sequences</taxon>
        <taxon>metagenomes</taxon>
        <taxon>organismal metagenomes</taxon>
    </lineage>
</organism>
<feature type="transmembrane region" description="Helical" evidence="1">
    <location>
        <begin position="41"/>
        <end position="63"/>
    </location>
</feature>
<keyword evidence="1" id="KW-1133">Transmembrane helix</keyword>